<gene>
    <name evidence="1" type="ORF">GCM10012284_26030</name>
</gene>
<dbReference type="Proteomes" id="UP000656042">
    <property type="component" value="Unassembled WGS sequence"/>
</dbReference>
<name>A0A8J3FP95_9ACTN</name>
<dbReference type="AlphaFoldDB" id="A0A8J3FP95"/>
<comment type="caution">
    <text evidence="1">The sequence shown here is derived from an EMBL/GenBank/DDBJ whole genome shotgun (WGS) entry which is preliminary data.</text>
</comment>
<sequence length="458" mass="51538">MALVRLLPSQAARLTGGAPPDPLGARLALLRGLRGPYVSDFTRRVRRLVVVASSSRGGSSMVTELLRHCDALLHLRGEFNPFLRLAGLGFPDSGTGSDELTAEHVHALGEDGRRVLDAELALDAGRPAGAIADDDEFALDAAWRFGIQWPERHIETPRWMATAHDTLHRLRRTPGSPRTALPEPIGFLAAMLRIWGRPVDPWYYDLPRHTLPDLTGCRPPAGPPGTRVVEEPPFVLPQAWRRAREEDIRTKALVVKTPSNAYRMDFLRALFPQARIMVLHLTRNPAAAINGLYDGWRHHGFHAHEMPVPMSIRGYSDDRPLDRCWWKFDLPPGWQDMRDRSLMEVCAFQWRTSHQSVLAHRERLADEDYLRVRFEDLTGDPRMRVAQVLRITRWLAVRPGDALLHAAHTGIPPVVATAPPAPARWRARAQAIRAAVDAVDGTRELAANLGYRTERRWT</sequence>
<protein>
    <recommendedName>
        <fullName evidence="3">Sulfotransferase family protein</fullName>
    </recommendedName>
</protein>
<reference evidence="1" key="2">
    <citation type="submission" date="2020-09" db="EMBL/GenBank/DDBJ databases">
        <authorList>
            <person name="Sun Q."/>
            <person name="Zhou Y."/>
        </authorList>
    </citation>
    <scope>NUCLEOTIDE SEQUENCE</scope>
    <source>
        <strain evidence="1">CGMCC 4.7299</strain>
    </source>
</reference>
<evidence type="ECO:0000313" key="1">
    <source>
        <dbReference type="EMBL" id="GGK90981.1"/>
    </source>
</evidence>
<evidence type="ECO:0000313" key="2">
    <source>
        <dbReference type="Proteomes" id="UP000656042"/>
    </source>
</evidence>
<dbReference type="InterPro" id="IPR027417">
    <property type="entry name" value="P-loop_NTPase"/>
</dbReference>
<dbReference type="Gene3D" id="3.40.50.300">
    <property type="entry name" value="P-loop containing nucleotide triphosphate hydrolases"/>
    <property type="match status" value="1"/>
</dbReference>
<proteinExistence type="predicted"/>
<evidence type="ECO:0008006" key="3">
    <source>
        <dbReference type="Google" id="ProtNLM"/>
    </source>
</evidence>
<accession>A0A8J3FP95</accession>
<dbReference type="EMBL" id="BMMX01000009">
    <property type="protein sequence ID" value="GGK90981.1"/>
    <property type="molecule type" value="Genomic_DNA"/>
</dbReference>
<organism evidence="1 2">
    <name type="scientific">Mangrovihabitans endophyticus</name>
    <dbReference type="NCBI Taxonomy" id="1751298"/>
    <lineage>
        <taxon>Bacteria</taxon>
        <taxon>Bacillati</taxon>
        <taxon>Actinomycetota</taxon>
        <taxon>Actinomycetes</taxon>
        <taxon>Micromonosporales</taxon>
        <taxon>Micromonosporaceae</taxon>
        <taxon>Mangrovihabitans</taxon>
    </lineage>
</organism>
<reference evidence="1" key="1">
    <citation type="journal article" date="2014" name="Int. J. Syst. Evol. Microbiol.">
        <title>Complete genome sequence of Corynebacterium casei LMG S-19264T (=DSM 44701T), isolated from a smear-ripened cheese.</title>
        <authorList>
            <consortium name="US DOE Joint Genome Institute (JGI-PGF)"/>
            <person name="Walter F."/>
            <person name="Albersmeier A."/>
            <person name="Kalinowski J."/>
            <person name="Ruckert C."/>
        </authorList>
    </citation>
    <scope>NUCLEOTIDE SEQUENCE</scope>
    <source>
        <strain evidence="1">CGMCC 4.7299</strain>
    </source>
</reference>
<keyword evidence="2" id="KW-1185">Reference proteome</keyword>
<dbReference type="SUPFAM" id="SSF52540">
    <property type="entry name" value="P-loop containing nucleoside triphosphate hydrolases"/>
    <property type="match status" value="1"/>
</dbReference>